<sequence>MNTTQSTSRPGVSRAAMARLLRPASIAIVGASPTPGALGASVLANLQRNDYGGRIYLVNPKRDEINGRPCVNSIEQLPP</sequence>
<evidence type="ECO:0000259" key="1">
    <source>
        <dbReference type="Pfam" id="PF13380"/>
    </source>
</evidence>
<accession>A0ABT6AZF8</accession>
<reference evidence="2 3" key="1">
    <citation type="submission" date="2023-03" db="EMBL/GenBank/DDBJ databases">
        <title>Draft assemblies of triclosan tolerant bacteria isolated from returned activated sludge.</title>
        <authorList>
            <person name="Van Hamelsveld S."/>
        </authorList>
    </citation>
    <scope>NUCLEOTIDE SEQUENCE [LARGE SCALE GENOMIC DNA]</scope>
    <source>
        <strain evidence="2 3">GW210010_S58</strain>
    </source>
</reference>
<evidence type="ECO:0000313" key="3">
    <source>
        <dbReference type="Proteomes" id="UP001216674"/>
    </source>
</evidence>
<dbReference type="Gene3D" id="3.40.50.720">
    <property type="entry name" value="NAD(P)-binding Rossmann-like Domain"/>
    <property type="match status" value="1"/>
</dbReference>
<evidence type="ECO:0000313" key="2">
    <source>
        <dbReference type="EMBL" id="MDF3837997.1"/>
    </source>
</evidence>
<dbReference type="PANTHER" id="PTHR42793">
    <property type="entry name" value="COA BINDING DOMAIN CONTAINING PROTEIN"/>
    <property type="match status" value="1"/>
</dbReference>
<organism evidence="2 3">
    <name type="scientific">Cupriavidus basilensis</name>
    <dbReference type="NCBI Taxonomy" id="68895"/>
    <lineage>
        <taxon>Bacteria</taxon>
        <taxon>Pseudomonadati</taxon>
        <taxon>Pseudomonadota</taxon>
        <taxon>Betaproteobacteria</taxon>
        <taxon>Burkholderiales</taxon>
        <taxon>Burkholderiaceae</taxon>
        <taxon>Cupriavidus</taxon>
    </lineage>
</organism>
<dbReference type="Pfam" id="PF13380">
    <property type="entry name" value="CoA_binding_2"/>
    <property type="match status" value="1"/>
</dbReference>
<dbReference type="RefSeq" id="WP_276268054.1">
    <property type="nucleotide sequence ID" value="NZ_JARJLM010000553.1"/>
</dbReference>
<dbReference type="SUPFAM" id="SSF51735">
    <property type="entry name" value="NAD(P)-binding Rossmann-fold domains"/>
    <property type="match status" value="1"/>
</dbReference>
<keyword evidence="3" id="KW-1185">Reference proteome</keyword>
<dbReference type="Proteomes" id="UP001216674">
    <property type="component" value="Unassembled WGS sequence"/>
</dbReference>
<feature type="non-terminal residue" evidence="2">
    <location>
        <position position="79"/>
    </location>
</feature>
<feature type="domain" description="CoA-binding" evidence="1">
    <location>
        <begin position="25"/>
        <end position="76"/>
    </location>
</feature>
<protein>
    <submittedName>
        <fullName evidence="2">CoA-binding protein</fullName>
    </submittedName>
</protein>
<dbReference type="InterPro" id="IPR036291">
    <property type="entry name" value="NAD(P)-bd_dom_sf"/>
</dbReference>
<dbReference type="EMBL" id="JARJLM010000553">
    <property type="protein sequence ID" value="MDF3837997.1"/>
    <property type="molecule type" value="Genomic_DNA"/>
</dbReference>
<gene>
    <name evidence="2" type="ORF">P3W85_34450</name>
</gene>
<dbReference type="InterPro" id="IPR003781">
    <property type="entry name" value="CoA-bd"/>
</dbReference>
<proteinExistence type="predicted"/>
<comment type="caution">
    <text evidence="2">The sequence shown here is derived from an EMBL/GenBank/DDBJ whole genome shotgun (WGS) entry which is preliminary data.</text>
</comment>
<dbReference type="PANTHER" id="PTHR42793:SF1">
    <property type="entry name" value="PEPTIDYL-LYSINE N-ACETYLTRANSFERASE PATZ"/>
    <property type="match status" value="1"/>
</dbReference>
<name>A0ABT6AZF8_9BURK</name>